<dbReference type="Pfam" id="PF12796">
    <property type="entry name" value="Ank_2"/>
    <property type="match status" value="3"/>
</dbReference>
<feature type="repeat" description="ANK" evidence="3">
    <location>
        <begin position="186"/>
        <end position="218"/>
    </location>
</feature>
<evidence type="ECO:0008006" key="6">
    <source>
        <dbReference type="Google" id="ProtNLM"/>
    </source>
</evidence>
<dbReference type="SMART" id="SM00248">
    <property type="entry name" value="ANK"/>
    <property type="match status" value="8"/>
</dbReference>
<feature type="repeat" description="ANK" evidence="3">
    <location>
        <begin position="389"/>
        <end position="421"/>
    </location>
</feature>
<dbReference type="Gene3D" id="1.25.40.20">
    <property type="entry name" value="Ankyrin repeat-containing domain"/>
    <property type="match status" value="3"/>
</dbReference>
<dbReference type="PROSITE" id="PS50297">
    <property type="entry name" value="ANK_REP_REGION"/>
    <property type="match status" value="7"/>
</dbReference>
<dbReference type="PANTHER" id="PTHR24193">
    <property type="entry name" value="ANKYRIN REPEAT PROTEIN"/>
    <property type="match status" value="1"/>
</dbReference>
<evidence type="ECO:0000313" key="4">
    <source>
        <dbReference type="EMBL" id="CAK4028097.1"/>
    </source>
</evidence>
<feature type="repeat" description="ANK" evidence="3">
    <location>
        <begin position="219"/>
        <end position="251"/>
    </location>
</feature>
<dbReference type="AlphaFoldDB" id="A0AAI9EB55"/>
<dbReference type="GO" id="GO:0045944">
    <property type="term" value="P:positive regulation of transcription by RNA polymerase II"/>
    <property type="evidence" value="ECO:0007669"/>
    <property type="project" value="TreeGrafter"/>
</dbReference>
<keyword evidence="5" id="KW-1185">Reference proteome</keyword>
<organism evidence="4 5">
    <name type="scientific">Lecanosticta acicola</name>
    <dbReference type="NCBI Taxonomy" id="111012"/>
    <lineage>
        <taxon>Eukaryota</taxon>
        <taxon>Fungi</taxon>
        <taxon>Dikarya</taxon>
        <taxon>Ascomycota</taxon>
        <taxon>Pezizomycotina</taxon>
        <taxon>Dothideomycetes</taxon>
        <taxon>Dothideomycetidae</taxon>
        <taxon>Mycosphaerellales</taxon>
        <taxon>Mycosphaerellaceae</taxon>
        <taxon>Lecanosticta</taxon>
    </lineage>
</organism>
<name>A0AAI9EB55_9PEZI</name>
<dbReference type="Pfam" id="PF00023">
    <property type="entry name" value="Ank"/>
    <property type="match status" value="1"/>
</dbReference>
<reference evidence="4" key="1">
    <citation type="submission" date="2023-11" db="EMBL/GenBank/DDBJ databases">
        <authorList>
            <person name="Alioto T."/>
            <person name="Alioto T."/>
            <person name="Gomez Garrido J."/>
        </authorList>
    </citation>
    <scope>NUCLEOTIDE SEQUENCE</scope>
</reference>
<dbReference type="EMBL" id="CAVMBE010000032">
    <property type="protein sequence ID" value="CAK4028097.1"/>
    <property type="molecule type" value="Genomic_DNA"/>
</dbReference>
<dbReference type="InterPro" id="IPR036770">
    <property type="entry name" value="Ankyrin_rpt-contain_sf"/>
</dbReference>
<comment type="caution">
    <text evidence="4">The sequence shown here is derived from an EMBL/GenBank/DDBJ whole genome shotgun (WGS) entry which is preliminary data.</text>
</comment>
<proteinExistence type="predicted"/>
<feature type="repeat" description="ANK" evidence="3">
    <location>
        <begin position="253"/>
        <end position="285"/>
    </location>
</feature>
<dbReference type="SUPFAM" id="SSF48403">
    <property type="entry name" value="Ankyrin repeat"/>
    <property type="match status" value="1"/>
</dbReference>
<evidence type="ECO:0000313" key="5">
    <source>
        <dbReference type="Proteomes" id="UP001296104"/>
    </source>
</evidence>
<evidence type="ECO:0000256" key="3">
    <source>
        <dbReference type="PROSITE-ProRule" id="PRU00023"/>
    </source>
</evidence>
<dbReference type="GO" id="GO:0000976">
    <property type="term" value="F:transcription cis-regulatory region binding"/>
    <property type="evidence" value="ECO:0007669"/>
    <property type="project" value="TreeGrafter"/>
</dbReference>
<accession>A0AAI9EB55</accession>
<evidence type="ECO:0000256" key="2">
    <source>
        <dbReference type="ARBA" id="ARBA00023043"/>
    </source>
</evidence>
<dbReference type="PRINTS" id="PR01415">
    <property type="entry name" value="ANKYRIN"/>
</dbReference>
<dbReference type="InterPro" id="IPR050663">
    <property type="entry name" value="Ankyrin-SOCS_Box"/>
</dbReference>
<dbReference type="Proteomes" id="UP001296104">
    <property type="component" value="Unassembled WGS sequence"/>
</dbReference>
<gene>
    <name evidence="4" type="ORF">LECACI_7A005120</name>
</gene>
<evidence type="ECO:0000256" key="1">
    <source>
        <dbReference type="ARBA" id="ARBA00022737"/>
    </source>
</evidence>
<keyword evidence="1" id="KW-0677">Repeat</keyword>
<feature type="repeat" description="ANK" evidence="3">
    <location>
        <begin position="288"/>
        <end position="320"/>
    </location>
</feature>
<dbReference type="GO" id="GO:0005634">
    <property type="term" value="C:nucleus"/>
    <property type="evidence" value="ECO:0007669"/>
    <property type="project" value="TreeGrafter"/>
</dbReference>
<keyword evidence="2 3" id="KW-0040">ANK repeat</keyword>
<dbReference type="PROSITE" id="PS50088">
    <property type="entry name" value="ANK_REPEAT"/>
    <property type="match status" value="7"/>
</dbReference>
<dbReference type="InterPro" id="IPR002110">
    <property type="entry name" value="Ankyrin_rpt"/>
</dbReference>
<dbReference type="PANTHER" id="PTHR24193:SF121">
    <property type="entry name" value="ADA2A-CONTAINING COMPLEX COMPONENT 3, ISOFORM D"/>
    <property type="match status" value="1"/>
</dbReference>
<feature type="repeat" description="ANK" evidence="3">
    <location>
        <begin position="354"/>
        <end position="386"/>
    </location>
</feature>
<sequence>MEKLDTDISCFDAAIGSLSATLLDLEESYSSASQSHDALVDGVQQVKNQQQAICFLLSNLTATIPPTPPEDDIQASSQSLEIPCSSSDAGSASEISTGITPGIDDRCWMEPPPEYSPPQQNRATRFIEKACSTTEPHGILARSPELETSSEYDENAILDAVLQNDSRALSYLLDNFADPSVHIGELQRTPLHQAAHLNHCSCITTLLKHGAVMSTEDVKGDTALHLAAWAGHVEALATLLAHGADVDWLSGGDGYSPLWCAISSYQIDAARLLLKHGARVSLRAASGGGLTPLHQAAVTGQSAMCELLLERGAQTDCLDDEKNTPLHHAAACGSAASVKVLLRGGARIEARQVHGLTALHWAAHKGHTEVVSVLLDSGAAIDCQANESGGVTPLHLAANRGHVSAARMLLDRGADGNVVALSWDGMSGTPVELAKARGHIRLMKMLKR</sequence>
<protein>
    <recommendedName>
        <fullName evidence="6">Ankyrin repeat protein</fullName>
    </recommendedName>
</protein>
<feature type="repeat" description="ANK" evidence="3">
    <location>
        <begin position="321"/>
        <end position="353"/>
    </location>
</feature>